<feature type="compositionally biased region" description="Polar residues" evidence="2">
    <location>
        <begin position="28"/>
        <end position="38"/>
    </location>
</feature>
<feature type="region of interest" description="Disordered" evidence="2">
    <location>
        <begin position="25"/>
        <end position="53"/>
    </location>
</feature>
<feature type="domain" description="Acyltransferase MbtK/IucB-like conserved" evidence="3">
    <location>
        <begin position="309"/>
        <end position="355"/>
    </location>
</feature>
<comment type="caution">
    <text evidence="4">The sequence shown here is derived from an EMBL/GenBank/DDBJ whole genome shotgun (WGS) entry which is preliminary data.</text>
</comment>
<gene>
    <name evidence="4" type="ORF">CVT24_008751</name>
</gene>
<comment type="similarity">
    <text evidence="1">Belongs to the lysine N-acyltransferase MbtK family.</text>
</comment>
<dbReference type="InParanoid" id="A0A409YWY4"/>
<dbReference type="Proteomes" id="UP000284842">
    <property type="component" value="Unassembled WGS sequence"/>
</dbReference>
<dbReference type="PANTHER" id="PTHR31438">
    <property type="entry name" value="LYSINE N-ACYLTRANSFERASE C17G9.06C-RELATED"/>
    <property type="match status" value="1"/>
</dbReference>
<evidence type="ECO:0000259" key="3">
    <source>
        <dbReference type="SMART" id="SM01006"/>
    </source>
</evidence>
<sequence length="483" mass="53971">MHPGSSSPFLPIEIALTLFSPHRKRAQKNMTRSDSANPSLRRLQSVVSHTAEPSGTGGQVFILVLPDGGKVTASLAPGTEGVNEIFLNGTAILSYTVSSTHELAFDISSVGTRYQGATSHIPRYRLLTLSPPTKSSVSRSKDVTISDLWVAIYALFTRYHEQEHIPFLFAPPPTFSVQNIQDMITYLINSGLARTYPTSELVPAKPQQELIRNTLFLSRAAFWQGAGTAGYHNRSWVLRQVPLFPYLPAYTRSEKVIAMHPLRPTKPNPGEILYRRWSGDVNSMVEFAYFDIDGVHDGSAYLSSNESGAPVISRHMAAFHRWHNDERVNSAWGERGSLETHREYVKSVLADPHVWPCMVSWDGELMGYCEIVYVKEDHVAQHYPLEDVVPGDWERGIHVLVGESKFLGGGRATSWIRSLVHMVFLLDPRTVRVVGEPNHENAAIAAVGAQAGFHVANKIDFPYKRSLLLLNPRDKFFKLCTLR</sequence>
<dbReference type="GO" id="GO:0019290">
    <property type="term" value="P:siderophore biosynthetic process"/>
    <property type="evidence" value="ECO:0007669"/>
    <property type="project" value="InterPro"/>
</dbReference>
<accession>A0A409YWY4</accession>
<dbReference type="EMBL" id="NHTK01000424">
    <property type="protein sequence ID" value="PPR07555.1"/>
    <property type="molecule type" value="Genomic_DNA"/>
</dbReference>
<dbReference type="InterPro" id="IPR016181">
    <property type="entry name" value="Acyl_CoA_acyltransferase"/>
</dbReference>
<evidence type="ECO:0000256" key="1">
    <source>
        <dbReference type="ARBA" id="ARBA00009893"/>
    </source>
</evidence>
<dbReference type="SUPFAM" id="SSF55729">
    <property type="entry name" value="Acyl-CoA N-acyltransferases (Nat)"/>
    <property type="match status" value="1"/>
</dbReference>
<dbReference type="SMART" id="SM01006">
    <property type="entry name" value="AlcB"/>
    <property type="match status" value="1"/>
</dbReference>
<reference evidence="4 5" key="1">
    <citation type="journal article" date="2018" name="Evol. Lett.">
        <title>Horizontal gene cluster transfer increased hallucinogenic mushroom diversity.</title>
        <authorList>
            <person name="Reynolds H.T."/>
            <person name="Vijayakumar V."/>
            <person name="Gluck-Thaler E."/>
            <person name="Korotkin H.B."/>
            <person name="Matheny P.B."/>
            <person name="Slot J.C."/>
        </authorList>
    </citation>
    <scope>NUCLEOTIDE SEQUENCE [LARGE SCALE GENOMIC DNA]</scope>
    <source>
        <strain evidence="4 5">2629</strain>
    </source>
</reference>
<dbReference type="AlphaFoldDB" id="A0A409YWY4"/>
<dbReference type="GO" id="GO:0016410">
    <property type="term" value="F:N-acyltransferase activity"/>
    <property type="evidence" value="ECO:0007669"/>
    <property type="project" value="TreeGrafter"/>
</dbReference>
<evidence type="ECO:0000313" key="5">
    <source>
        <dbReference type="Proteomes" id="UP000284842"/>
    </source>
</evidence>
<dbReference type="PANTHER" id="PTHR31438:SF1">
    <property type="entry name" value="LYSINE N-ACYLTRANSFERASE C17G9.06C-RELATED"/>
    <property type="match status" value="1"/>
</dbReference>
<dbReference type="Gene3D" id="3.40.630.30">
    <property type="match status" value="1"/>
</dbReference>
<protein>
    <recommendedName>
        <fullName evidence="3">Acyltransferase MbtK/IucB-like conserved domain-containing protein</fullName>
    </recommendedName>
</protein>
<dbReference type="Pfam" id="PF13523">
    <property type="entry name" value="Acetyltransf_8"/>
    <property type="match status" value="1"/>
</dbReference>
<keyword evidence="5" id="KW-1185">Reference proteome</keyword>
<evidence type="ECO:0000313" key="4">
    <source>
        <dbReference type="EMBL" id="PPR07555.1"/>
    </source>
</evidence>
<evidence type="ECO:0000256" key="2">
    <source>
        <dbReference type="SAM" id="MobiDB-lite"/>
    </source>
</evidence>
<name>A0A409YWY4_9AGAR</name>
<dbReference type="STRING" id="181874.A0A409YWY4"/>
<organism evidence="4 5">
    <name type="scientific">Panaeolus cyanescens</name>
    <dbReference type="NCBI Taxonomy" id="181874"/>
    <lineage>
        <taxon>Eukaryota</taxon>
        <taxon>Fungi</taxon>
        <taxon>Dikarya</taxon>
        <taxon>Basidiomycota</taxon>
        <taxon>Agaricomycotina</taxon>
        <taxon>Agaricomycetes</taxon>
        <taxon>Agaricomycetidae</taxon>
        <taxon>Agaricales</taxon>
        <taxon>Agaricineae</taxon>
        <taxon>Galeropsidaceae</taxon>
        <taxon>Panaeolus</taxon>
    </lineage>
</organism>
<dbReference type="OrthoDB" id="4250781at2759"/>
<dbReference type="InterPro" id="IPR019432">
    <property type="entry name" value="Acyltransferase_MbtK/IucB-like"/>
</dbReference>
<proteinExistence type="inferred from homology"/>